<protein>
    <submittedName>
        <fullName evidence="2">Oleate hydratase</fullName>
    </submittedName>
</protein>
<dbReference type="Gene3D" id="3.30.9.80">
    <property type="match status" value="1"/>
</dbReference>
<evidence type="ECO:0000313" key="1">
    <source>
        <dbReference type="EMBL" id="ALE19311.1"/>
    </source>
</evidence>
<dbReference type="SUPFAM" id="SSF51905">
    <property type="entry name" value="FAD/NAD(P)-binding domain"/>
    <property type="match status" value="1"/>
</dbReference>
<reference evidence="1" key="2">
    <citation type="journal article" date="2016" name="Int. J. Syst. Evol. Microbiol.">
        <title>Lawsonella clevelandensis gen. nov., sp. nov., a new member of the suborder Corynebacterineae isolated from human abscesses.</title>
        <authorList>
            <person name="Bell M.E."/>
            <person name="Bernard K.A."/>
            <person name="Harrington S.M."/>
            <person name="Patel N.B."/>
            <person name="Tucker T.A."/>
            <person name="Metcalfe M.G."/>
            <person name="McQuiston J.R."/>
        </authorList>
    </citation>
    <scope>NUCLEOTIDE SEQUENCE</scope>
    <source>
        <strain evidence="1">X1698</strain>
    </source>
</reference>
<keyword evidence="4" id="KW-1185">Reference proteome</keyword>
<sequence>MYYSNGNYEAFAHPRKPEGIDEKSAYIVGAGLAGLSAAAFLVRDAQMDGSRITILESMSLPGGACDGIKDPTKGFIIRGGREMENHFECLWDLFRSIPSVETEGVSVLDEYYWLNKDDPNYSLCRATVQQGLDAQTNGKFALSDKASRSIMKLFLSKEEQLDHKKITDVLDPEFFESNFWLYWRTMFAFEPWHSAIEMRRYLQRFIHHIGGLPDFTALKFTKFNQFESLIKPLVEYLRAAGVNFQFDTTVSNVKFDIRGEKKTAVQIVGTHNGNPMTIDLTKNDLVFITNGSCTEGSANGDHNTPAAFNTEPVGCWEMWRNIAKQHDSFGNPERYCTQTDLTNWESATLTTLDGKIRPYIEKITKRDALSGRVVTGGIVTVKDSNWLMSWTINRQPHFKAQTDDQIVVWIYSLFTDRPGDYIKKPMRDCTGEEITAEWLYHIGVPQEEIPEMAAHSAHCIPVMMPFITAFFMPRENSDRPKVVPDGSQNFAFIGQFAEIPRDTIFTTEYSVRSGMESVYTLCGVDRGVPEVFGSVYDVRTLMASTVKMMDGKTPLQKIPGFLRRPLVTFLDKTVIGEVMRRYSFLPE</sequence>
<dbReference type="GO" id="GO:0071949">
    <property type="term" value="F:FAD binding"/>
    <property type="evidence" value="ECO:0007669"/>
    <property type="project" value="InterPro"/>
</dbReference>
<dbReference type="PATRIC" id="fig|1528099.3.peg.1353"/>
<dbReference type="OrthoDB" id="4540221at2"/>
<dbReference type="Proteomes" id="UP000068137">
    <property type="component" value="Chromosome"/>
</dbReference>
<dbReference type="InterPro" id="IPR010354">
    <property type="entry name" value="Oleate_hydratase"/>
</dbReference>
<evidence type="ECO:0000313" key="2">
    <source>
        <dbReference type="EMBL" id="VHO01435.1"/>
    </source>
</evidence>
<reference evidence="1 3" key="1">
    <citation type="journal article" date="2015" name="Genome Announc.">
        <title>Complete Genome Sequences for Two Strains of a Novel Fastidious, Partially Acid-Fast, Gram-Positive Corynebacterineae Bacterium, Derived from Human Clinical Samples.</title>
        <authorList>
            <person name="Nicholson A.C."/>
            <person name="Bell M."/>
            <person name="Humrighouse B.W."/>
            <person name="McQuiston J.R."/>
        </authorList>
    </citation>
    <scope>NUCLEOTIDE SEQUENCE [LARGE SCALE GENOMIC DNA]</scope>
    <source>
        <strain evidence="1 3">X1698</strain>
    </source>
</reference>
<dbReference type="EMBL" id="CP012390">
    <property type="protein sequence ID" value="ALE19311.1"/>
    <property type="molecule type" value="Genomic_DNA"/>
</dbReference>
<dbReference type="Pfam" id="PF06100">
    <property type="entry name" value="MCRA"/>
    <property type="match status" value="1"/>
</dbReference>
<dbReference type="GO" id="GO:0006631">
    <property type="term" value="P:fatty acid metabolic process"/>
    <property type="evidence" value="ECO:0007669"/>
    <property type="project" value="InterPro"/>
</dbReference>
<organism evidence="1 3">
    <name type="scientific">Lawsonella clevelandensis</name>
    <dbReference type="NCBI Taxonomy" id="1528099"/>
    <lineage>
        <taxon>Bacteria</taxon>
        <taxon>Bacillati</taxon>
        <taxon>Actinomycetota</taxon>
        <taxon>Actinomycetes</taxon>
        <taxon>Mycobacteriales</taxon>
        <taxon>Lawsonellaceae</taxon>
        <taxon>Lawsonella</taxon>
    </lineage>
</organism>
<dbReference type="RefSeq" id="WP_053962376.1">
    <property type="nucleotide sequence ID" value="NZ_CAMJVL010000005.1"/>
</dbReference>
<reference evidence="2 4" key="3">
    <citation type="submission" date="2019-04" db="EMBL/GenBank/DDBJ databases">
        <authorList>
            <person name="Seth-Smith MB H."/>
            <person name="Seth-Smith H."/>
        </authorList>
    </citation>
    <scope>NUCLEOTIDE SEQUENCE [LARGE SCALE GENOMIC DNA]</scope>
    <source>
        <strain evidence="2">USB-603019</strain>
    </source>
</reference>
<gene>
    <name evidence="1" type="ORF">AL705_06865</name>
    <name evidence="2" type="ORF">LC603019_01361</name>
</gene>
<dbReference type="EMBL" id="LR584267">
    <property type="protein sequence ID" value="VHO01435.1"/>
    <property type="molecule type" value="Genomic_DNA"/>
</dbReference>
<evidence type="ECO:0000313" key="3">
    <source>
        <dbReference type="Proteomes" id="UP000068137"/>
    </source>
</evidence>
<dbReference type="PANTHER" id="PTHR37417:SF3">
    <property type="entry name" value="MYOSIN-CROSSREACTIVE PROTEIN"/>
    <property type="match status" value="1"/>
</dbReference>
<dbReference type="Gene3D" id="3.50.50.60">
    <property type="entry name" value="FAD/NAD(P)-binding domain"/>
    <property type="match status" value="2"/>
</dbReference>
<dbReference type="InterPro" id="IPR036188">
    <property type="entry name" value="FAD/NAD-bd_sf"/>
</dbReference>
<dbReference type="KEGG" id="cbq:AL705_06865"/>
<proteinExistence type="predicted"/>
<dbReference type="GeneID" id="84895260"/>
<dbReference type="AlphaFoldDB" id="A0A0M4N0B6"/>
<dbReference type="Proteomes" id="UP000324288">
    <property type="component" value="Chromosome"/>
</dbReference>
<name>A0A0M4N0B6_9ACTN</name>
<accession>A0A0M4N0B6</accession>
<dbReference type="NCBIfam" id="NF010584">
    <property type="entry name" value="PRK13977.1"/>
    <property type="match status" value="1"/>
</dbReference>
<dbReference type="PANTHER" id="PTHR37417">
    <property type="entry name" value="67 KDA MYOSIN-CROSS-REACTIVE ANTIGEN FAMILY PROTEIN (AFU_ORTHOLOGUE AFUA_5G09970)"/>
    <property type="match status" value="1"/>
</dbReference>
<evidence type="ECO:0000313" key="4">
    <source>
        <dbReference type="Proteomes" id="UP000324288"/>
    </source>
</evidence>
<dbReference type="GO" id="GO:0050151">
    <property type="term" value="F:oleate hydratase activity"/>
    <property type="evidence" value="ECO:0007669"/>
    <property type="project" value="InterPro"/>
</dbReference>